<dbReference type="GeneID" id="73289312"/>
<organism evidence="1 2">
    <name type="scientific">Natronosalvus rutilus</name>
    <dbReference type="NCBI Taxonomy" id="2953753"/>
    <lineage>
        <taxon>Archaea</taxon>
        <taxon>Methanobacteriati</taxon>
        <taxon>Methanobacteriota</taxon>
        <taxon>Stenosarchaea group</taxon>
        <taxon>Halobacteria</taxon>
        <taxon>Halobacteriales</taxon>
        <taxon>Natrialbaceae</taxon>
        <taxon>Natronosalvus</taxon>
    </lineage>
</organism>
<evidence type="ECO:0000313" key="1">
    <source>
        <dbReference type="EMBL" id="UTF54571.1"/>
    </source>
</evidence>
<dbReference type="AlphaFoldDB" id="A0A9E7NBU8"/>
<dbReference type="EMBL" id="CP100355">
    <property type="protein sequence ID" value="UTF54571.1"/>
    <property type="molecule type" value="Genomic_DNA"/>
</dbReference>
<dbReference type="SUPFAM" id="SSF53474">
    <property type="entry name" value="alpha/beta-Hydrolases"/>
    <property type="match status" value="1"/>
</dbReference>
<reference evidence="1" key="1">
    <citation type="submission" date="2022-06" db="EMBL/GenBank/DDBJ databases">
        <title>Diverse halophilic archaea isolated from saline environments.</title>
        <authorList>
            <person name="Cui H.-L."/>
        </authorList>
    </citation>
    <scope>NUCLEOTIDE SEQUENCE</scope>
    <source>
        <strain evidence="1">WLHS1</strain>
    </source>
</reference>
<dbReference type="KEGG" id="sawl:NGM29_04660"/>
<gene>
    <name evidence="1" type="ORF">NGM29_04660</name>
</gene>
<protein>
    <submittedName>
        <fullName evidence="1">Dienelactone hydrolase family protein</fullName>
    </submittedName>
</protein>
<dbReference type="GO" id="GO:0016787">
    <property type="term" value="F:hydrolase activity"/>
    <property type="evidence" value="ECO:0007669"/>
    <property type="project" value="UniProtKB-KW"/>
</dbReference>
<dbReference type="InterPro" id="IPR029058">
    <property type="entry name" value="AB_hydrolase_fold"/>
</dbReference>
<dbReference type="Gene3D" id="3.40.50.1820">
    <property type="entry name" value="alpha/beta hydrolase"/>
    <property type="match status" value="1"/>
</dbReference>
<proteinExistence type="predicted"/>
<keyword evidence="1" id="KW-0378">Hydrolase</keyword>
<name>A0A9E7NBU8_9EURY</name>
<evidence type="ECO:0000313" key="2">
    <source>
        <dbReference type="Proteomes" id="UP001056855"/>
    </source>
</evidence>
<keyword evidence="2" id="KW-1185">Reference proteome</keyword>
<accession>A0A9E7NBU8</accession>
<sequence length="199" mass="21263">MSQPIVVPGARDVRATLEEPSSEPTAIVVACPPHPQHGGNRGDRRLVAVSDALLERGIACLRIDYGEWDEGHGEREDVRNAIRWASPRYDHVGVFGFSFGSGLALLASADDPAADAVSALAPPSSLGSDLEVVPALASLETPVQVGYGTRDSTVDWEPVVEAATERGDRVLEFSADHFFVGQHESVATEIGEFFAETLE</sequence>
<dbReference type="Proteomes" id="UP001056855">
    <property type="component" value="Chromosome"/>
</dbReference>
<dbReference type="RefSeq" id="WP_254159250.1">
    <property type="nucleotide sequence ID" value="NZ_CP100355.1"/>
</dbReference>